<dbReference type="RefSeq" id="WP_261811454.1">
    <property type="nucleotide sequence ID" value="NZ_CP078078.1"/>
</dbReference>
<sequence length="169" mass="18718">MTILNKTPFPLFLTYEEVAAYLPDVPLDETLDIGGHRILPIRALAPDLGYDEIHEAIHLTERENADALRTGDGELRFEYACTQLEVILALAEEQGVRAWDVVAYIAQQVFPELTVLDSTKTPVTTLDALPRHDGVDQRSFHGMSNFPLSVAPPAWFPKGGMPNVVFSGM</sequence>
<name>A0ABY4J3A9_9MICO</name>
<evidence type="ECO:0000313" key="2">
    <source>
        <dbReference type="Proteomes" id="UP000830631"/>
    </source>
</evidence>
<keyword evidence="2" id="KW-1185">Reference proteome</keyword>
<accession>A0ABY4J3A9</accession>
<dbReference type="Proteomes" id="UP000830631">
    <property type="component" value="Chromosome"/>
</dbReference>
<reference evidence="1 2" key="1">
    <citation type="submission" date="2021-06" db="EMBL/GenBank/DDBJ databases">
        <title>Genome-based taxonomic framework of Microbacterium strains isolated from marine environment, the description of four new species and reclassification of four preexisting species.</title>
        <authorList>
            <person name="Lee S.D."/>
            <person name="Kim S.-M."/>
            <person name="Byeon Y.-S."/>
            <person name="Yang H.L."/>
            <person name="Kim I.S."/>
        </authorList>
    </citation>
    <scope>NUCLEOTIDE SEQUENCE [LARGE SCALE GENOMIC DNA]</scope>
    <source>
        <strain evidence="1 2">KSW4-10</strain>
    </source>
</reference>
<organism evidence="1 2">
    <name type="scientific">Microbacterium aurugineum</name>
    <dbReference type="NCBI Taxonomy" id="2851642"/>
    <lineage>
        <taxon>Bacteria</taxon>
        <taxon>Bacillati</taxon>
        <taxon>Actinomycetota</taxon>
        <taxon>Actinomycetes</taxon>
        <taxon>Micrococcales</taxon>
        <taxon>Microbacteriaceae</taxon>
        <taxon>Microbacterium</taxon>
    </lineage>
</organism>
<proteinExistence type="predicted"/>
<evidence type="ECO:0000313" key="1">
    <source>
        <dbReference type="EMBL" id="UPL18642.1"/>
    </source>
</evidence>
<dbReference type="EMBL" id="CP078078">
    <property type="protein sequence ID" value="UPL18642.1"/>
    <property type="molecule type" value="Genomic_DNA"/>
</dbReference>
<protein>
    <submittedName>
        <fullName evidence="1">Uncharacterized protein</fullName>
    </submittedName>
</protein>
<gene>
    <name evidence="1" type="ORF">KV397_13175</name>
</gene>